<dbReference type="InterPro" id="IPR012677">
    <property type="entry name" value="Nucleotide-bd_a/b_plait_sf"/>
</dbReference>
<evidence type="ECO:0000256" key="2">
    <source>
        <dbReference type="ARBA" id="ARBA00022801"/>
    </source>
</evidence>
<keyword evidence="1 6" id="KW-0547">Nucleotide-binding</keyword>
<dbReference type="CDD" id="cd00268">
    <property type="entry name" value="DEADc"/>
    <property type="match status" value="1"/>
</dbReference>
<gene>
    <name evidence="10" type="primary">cshA</name>
    <name evidence="10" type="ORF">IMSAGC017_01773</name>
    <name evidence="11" type="ORF">SAMN04489758_1573</name>
</gene>
<dbReference type="Proteomes" id="UP000198558">
    <property type="component" value="Unassembled WGS sequence"/>
</dbReference>
<dbReference type="PANTHER" id="PTHR47963">
    <property type="entry name" value="DEAD-BOX ATP-DEPENDENT RNA HELICASE 47, MITOCHONDRIAL"/>
    <property type="match status" value="1"/>
</dbReference>
<evidence type="ECO:0000259" key="9">
    <source>
        <dbReference type="PROSITE" id="PS51195"/>
    </source>
</evidence>
<protein>
    <submittedName>
        <fullName evidence="11">ATP-dependent RNA helicase DeaD</fullName>
    </submittedName>
    <submittedName>
        <fullName evidence="10">DEAD-box ATP-dependent RNA helicase CshA</fullName>
        <ecNumber evidence="10">3.6.4.13</ecNumber>
    </submittedName>
</protein>
<dbReference type="InterPro" id="IPR050547">
    <property type="entry name" value="DEAD_box_RNA_helicases"/>
</dbReference>
<sequence length="535" mass="60476">MMIENKFEQLGLSNEVLKAIEDMGFSKPSQIQEEAIPVLLTGVDVIGQAQTGTGKTLAFGSVLLSKINPSNDKLPQAIILSPTRELAMQIHEEMNRIGKYNGSKITCVYGGSDIEKQIRTIKKGIDIVVGTPGRVMDLMRRKVLKLTNVKFVVLDEADEMLNMGFVEDIETILEKVDDSRQTILFSATMPAGIKKIAQNYMHDDFRHVAVLSKQTTATSVKQFYYEVRQKDRFETLCRLIDVANVKTGIIFCRTKRSVDEVTEQMQQANYNVEAMHGDLSQNHRMNTLRKFKKGTINFLIATDVAARGIDVENVTHVINYELPQDIESYVHRIGRTGRADKEGLAYSIITPKEKNFLRQIERVTKSTITKAVIPTLQEISEAKIGALVSDVEDVILAGNHKKFKQLVNEIDPTLLADFTAALLYMNYQDQLGYNYTRDKIQEASGNEGGKSKRNNKDFTRIFVTAGSMDRIKVPQVINFFVSKAGIKKEDIGEIDIKRKFTFIDIKKKVVNKVVKNCNKQKINNRKIEIEIANRK</sequence>
<dbReference type="GO" id="GO:0003724">
    <property type="term" value="F:RNA helicase activity"/>
    <property type="evidence" value="ECO:0007669"/>
    <property type="project" value="UniProtKB-EC"/>
</dbReference>
<dbReference type="InterPro" id="IPR044742">
    <property type="entry name" value="DEAD/DEAH_RhlB"/>
</dbReference>
<dbReference type="PROSITE" id="PS51194">
    <property type="entry name" value="HELICASE_CTER"/>
    <property type="match status" value="1"/>
</dbReference>
<dbReference type="EC" id="3.6.4.13" evidence="10"/>
<evidence type="ECO:0000313" key="11">
    <source>
        <dbReference type="EMBL" id="SET85968.1"/>
    </source>
</evidence>
<dbReference type="GO" id="GO:0009409">
    <property type="term" value="P:response to cold"/>
    <property type="evidence" value="ECO:0007669"/>
    <property type="project" value="TreeGrafter"/>
</dbReference>
<evidence type="ECO:0000313" key="10">
    <source>
        <dbReference type="EMBL" id="GFI41728.1"/>
    </source>
</evidence>
<dbReference type="InterPro" id="IPR014014">
    <property type="entry name" value="RNA_helicase_DEAD_Q_motif"/>
</dbReference>
<dbReference type="PROSITE" id="PS51195">
    <property type="entry name" value="Q_MOTIF"/>
    <property type="match status" value="1"/>
</dbReference>
<dbReference type="Pfam" id="PF03880">
    <property type="entry name" value="DbpA"/>
    <property type="match status" value="1"/>
</dbReference>
<dbReference type="PROSITE" id="PS00039">
    <property type="entry name" value="DEAD_ATP_HELICASE"/>
    <property type="match status" value="1"/>
</dbReference>
<dbReference type="Proteomes" id="UP000490821">
    <property type="component" value="Unassembled WGS sequence"/>
</dbReference>
<dbReference type="InterPro" id="IPR011545">
    <property type="entry name" value="DEAD/DEAH_box_helicase_dom"/>
</dbReference>
<dbReference type="GO" id="GO:0005840">
    <property type="term" value="C:ribosome"/>
    <property type="evidence" value="ECO:0007669"/>
    <property type="project" value="TreeGrafter"/>
</dbReference>
<dbReference type="InterPro" id="IPR027417">
    <property type="entry name" value="P-loop_NTPase"/>
</dbReference>
<dbReference type="GO" id="GO:0005829">
    <property type="term" value="C:cytosol"/>
    <property type="evidence" value="ECO:0007669"/>
    <property type="project" value="TreeGrafter"/>
</dbReference>
<dbReference type="InterPro" id="IPR014001">
    <property type="entry name" value="Helicase_ATP-bd"/>
</dbReference>
<dbReference type="InterPro" id="IPR000629">
    <property type="entry name" value="RNA-helicase_DEAD-box_CS"/>
</dbReference>
<keyword evidence="4 6" id="KW-0067">ATP-binding</keyword>
<dbReference type="Pfam" id="PF00270">
    <property type="entry name" value="DEAD"/>
    <property type="match status" value="1"/>
</dbReference>
<accession>A0A1I0HRP6</accession>
<keyword evidence="2 6" id="KW-0378">Hydrolase</keyword>
<evidence type="ECO:0000256" key="3">
    <source>
        <dbReference type="ARBA" id="ARBA00022806"/>
    </source>
</evidence>
<evidence type="ECO:0000256" key="5">
    <source>
        <dbReference type="PROSITE-ProRule" id="PRU00552"/>
    </source>
</evidence>
<reference evidence="11" key="2">
    <citation type="submission" date="2016-10" db="EMBL/GenBank/DDBJ databases">
        <authorList>
            <person name="de Groot N.N."/>
        </authorList>
    </citation>
    <scope>NUCLEOTIDE SEQUENCE [LARGE SCALE GENOMIC DNA]</scope>
    <source>
        <strain evidence="11">DSM 1551</strain>
    </source>
</reference>
<dbReference type="Gene3D" id="3.40.50.300">
    <property type="entry name" value="P-loop containing nucleotide triphosphate hydrolases"/>
    <property type="match status" value="2"/>
</dbReference>
<dbReference type="SMART" id="SM00490">
    <property type="entry name" value="HELICc"/>
    <property type="match status" value="1"/>
</dbReference>
<dbReference type="PROSITE" id="PS51192">
    <property type="entry name" value="HELICASE_ATP_BIND_1"/>
    <property type="match status" value="1"/>
</dbReference>
<dbReference type="GO" id="GO:0005524">
    <property type="term" value="F:ATP binding"/>
    <property type="evidence" value="ECO:0007669"/>
    <property type="project" value="UniProtKB-KW"/>
</dbReference>
<keyword evidence="12" id="KW-1185">Reference proteome</keyword>
<feature type="domain" description="Helicase C-terminal" evidence="8">
    <location>
        <begin position="219"/>
        <end position="380"/>
    </location>
</feature>
<name>A0A1I0HRP6_9FIRM</name>
<dbReference type="CDD" id="cd12252">
    <property type="entry name" value="RRM_DbpA"/>
    <property type="match status" value="1"/>
</dbReference>
<dbReference type="GO" id="GO:0033592">
    <property type="term" value="F:RNA strand annealing activity"/>
    <property type="evidence" value="ECO:0007669"/>
    <property type="project" value="TreeGrafter"/>
</dbReference>
<dbReference type="CDD" id="cd18787">
    <property type="entry name" value="SF2_C_DEAD"/>
    <property type="match status" value="1"/>
</dbReference>
<evidence type="ECO:0000256" key="1">
    <source>
        <dbReference type="ARBA" id="ARBA00022741"/>
    </source>
</evidence>
<feature type="domain" description="DEAD-box RNA helicase Q" evidence="9">
    <location>
        <begin position="5"/>
        <end position="33"/>
    </location>
</feature>
<feature type="domain" description="Helicase ATP-binding" evidence="7">
    <location>
        <begin position="36"/>
        <end position="207"/>
    </location>
</feature>
<dbReference type="RefSeq" id="WP_279006440.1">
    <property type="nucleotide sequence ID" value="NZ_CAMWPS010000012.1"/>
</dbReference>
<evidence type="ECO:0000313" key="13">
    <source>
        <dbReference type="Proteomes" id="UP000490821"/>
    </source>
</evidence>
<reference evidence="10 13" key="3">
    <citation type="journal article" date="2020" name="Microbiome">
        <title>Single-cell genomics of uncultured bacteria reveals dietary fiber responders in the mouse gut microbiota.</title>
        <authorList>
            <person name="Chijiiwa R."/>
            <person name="Hosokawa M."/>
            <person name="Kogawa M."/>
            <person name="Nishikawa Y."/>
            <person name="Ide K."/>
            <person name="Sakanashi C."/>
            <person name="Takahashi K."/>
            <person name="Takeyama H."/>
        </authorList>
    </citation>
    <scope>NUCLEOTIDE SEQUENCE [LARGE SCALE GENOMIC DNA]</scope>
    <source>
        <strain evidence="10">IMSAGC_017</strain>
    </source>
</reference>
<reference evidence="12" key="1">
    <citation type="submission" date="2016-10" db="EMBL/GenBank/DDBJ databases">
        <authorList>
            <person name="Varghese N."/>
            <person name="Submissions S."/>
        </authorList>
    </citation>
    <scope>NUCLEOTIDE SEQUENCE [LARGE SCALE GENOMIC DNA]</scope>
    <source>
        <strain evidence="12">DSM 1551</strain>
    </source>
</reference>
<dbReference type="InterPro" id="IPR001650">
    <property type="entry name" value="Helicase_C-like"/>
</dbReference>
<evidence type="ECO:0000259" key="8">
    <source>
        <dbReference type="PROSITE" id="PS51194"/>
    </source>
</evidence>
<keyword evidence="3 6" id="KW-0347">Helicase</keyword>
<feature type="short sequence motif" description="Q motif" evidence="5">
    <location>
        <begin position="5"/>
        <end position="33"/>
    </location>
</feature>
<evidence type="ECO:0000259" key="7">
    <source>
        <dbReference type="PROSITE" id="PS51192"/>
    </source>
</evidence>
<organism evidence="11 12">
    <name type="scientific">Thomasclavelia cocleata</name>
    <dbReference type="NCBI Taxonomy" id="69824"/>
    <lineage>
        <taxon>Bacteria</taxon>
        <taxon>Bacillati</taxon>
        <taxon>Bacillota</taxon>
        <taxon>Erysipelotrichia</taxon>
        <taxon>Erysipelotrichales</taxon>
        <taxon>Coprobacillaceae</taxon>
        <taxon>Thomasclavelia</taxon>
    </lineage>
</organism>
<dbReference type="Pfam" id="PF00271">
    <property type="entry name" value="Helicase_C"/>
    <property type="match status" value="1"/>
</dbReference>
<comment type="similarity">
    <text evidence="6">Belongs to the DEAD box helicase family.</text>
</comment>
<dbReference type="InterPro" id="IPR005580">
    <property type="entry name" value="DbpA/CsdA_RNA-bd_dom"/>
</dbReference>
<dbReference type="GO" id="GO:0016787">
    <property type="term" value="F:hydrolase activity"/>
    <property type="evidence" value="ECO:0007669"/>
    <property type="project" value="UniProtKB-KW"/>
</dbReference>
<evidence type="ECO:0000313" key="12">
    <source>
        <dbReference type="Proteomes" id="UP000198558"/>
    </source>
</evidence>
<dbReference type="SUPFAM" id="SSF52540">
    <property type="entry name" value="P-loop containing nucleoside triphosphate hydrolases"/>
    <property type="match status" value="1"/>
</dbReference>
<dbReference type="EMBL" id="BLMI01000217">
    <property type="protein sequence ID" value="GFI41728.1"/>
    <property type="molecule type" value="Genomic_DNA"/>
</dbReference>
<proteinExistence type="inferred from homology"/>
<dbReference type="SMART" id="SM00487">
    <property type="entry name" value="DEXDc"/>
    <property type="match status" value="1"/>
</dbReference>
<dbReference type="PANTHER" id="PTHR47963:SF5">
    <property type="entry name" value="DEAD-BOX ATP-DEPENDENT RNA HELICASE CSHA"/>
    <property type="match status" value="1"/>
</dbReference>
<evidence type="ECO:0000256" key="4">
    <source>
        <dbReference type="ARBA" id="ARBA00022840"/>
    </source>
</evidence>
<evidence type="ECO:0000256" key="6">
    <source>
        <dbReference type="RuleBase" id="RU000492"/>
    </source>
</evidence>
<dbReference type="Gene3D" id="3.30.70.330">
    <property type="match status" value="1"/>
</dbReference>
<dbReference type="EMBL" id="FOIN01000057">
    <property type="protein sequence ID" value="SET85968.1"/>
    <property type="molecule type" value="Genomic_DNA"/>
</dbReference>
<dbReference type="AlphaFoldDB" id="A0A1I0HRP6"/>